<sequence length="305" mass="32708">MSRPSFNDLSAFVAVATHRSFRRAADELGTAPSTLSHAMRALEERLGVRLLNRTTRSVSPTEAGVRLLASLQTALASLDDALDSVAAFRGSAKVAGTVRLNAPPLGIAMLIRDVLPRMAERFPDVTVDLVAEGRLVDIVAGGFDAGLRLGDTIPRDMIAVRFGKPVGFVCVAAPEYLKRAGAPKTPDDLMRHRCIRHRLPGGRLYRWDFERGKQTLALDPPGALILDDDRLMAEAAVQGLGIAYVADAAATAALKTKQLRQVLAGWMPAAETLAVYYPGHRAVPPALRAFLDVVRDSGRAKVSAG</sequence>
<evidence type="ECO:0000256" key="2">
    <source>
        <dbReference type="ARBA" id="ARBA00023015"/>
    </source>
</evidence>
<evidence type="ECO:0000256" key="4">
    <source>
        <dbReference type="ARBA" id="ARBA00023163"/>
    </source>
</evidence>
<dbReference type="SUPFAM" id="SSF46785">
    <property type="entry name" value="Winged helix' DNA-binding domain"/>
    <property type="match status" value="1"/>
</dbReference>
<keyword evidence="4" id="KW-0804">Transcription</keyword>
<dbReference type="GO" id="GO:0006351">
    <property type="term" value="P:DNA-templated transcription"/>
    <property type="evidence" value="ECO:0007669"/>
    <property type="project" value="TreeGrafter"/>
</dbReference>
<dbReference type="PANTHER" id="PTHR30537">
    <property type="entry name" value="HTH-TYPE TRANSCRIPTIONAL REGULATOR"/>
    <property type="match status" value="1"/>
</dbReference>
<dbReference type="Pfam" id="PF03466">
    <property type="entry name" value="LysR_substrate"/>
    <property type="match status" value="1"/>
</dbReference>
<dbReference type="PROSITE" id="PS50931">
    <property type="entry name" value="HTH_LYSR"/>
    <property type="match status" value="1"/>
</dbReference>
<evidence type="ECO:0000256" key="3">
    <source>
        <dbReference type="ARBA" id="ARBA00023125"/>
    </source>
</evidence>
<dbReference type="RefSeq" id="WP_144258360.1">
    <property type="nucleotide sequence ID" value="NZ_CP041636.1"/>
</dbReference>
<dbReference type="GO" id="GO:0043565">
    <property type="term" value="F:sequence-specific DNA binding"/>
    <property type="evidence" value="ECO:0007669"/>
    <property type="project" value="TreeGrafter"/>
</dbReference>
<dbReference type="AlphaFoldDB" id="A0A516H6F4"/>
<comment type="similarity">
    <text evidence="1">Belongs to the LysR transcriptional regulatory family.</text>
</comment>
<dbReference type="InterPro" id="IPR000847">
    <property type="entry name" value="LysR_HTH_N"/>
</dbReference>
<dbReference type="FunFam" id="1.10.10.10:FF:000001">
    <property type="entry name" value="LysR family transcriptional regulator"/>
    <property type="match status" value="1"/>
</dbReference>
<evidence type="ECO:0000259" key="5">
    <source>
        <dbReference type="PROSITE" id="PS50931"/>
    </source>
</evidence>
<evidence type="ECO:0000313" key="7">
    <source>
        <dbReference type="Proteomes" id="UP000317496"/>
    </source>
</evidence>
<dbReference type="InterPro" id="IPR058163">
    <property type="entry name" value="LysR-type_TF_proteobact-type"/>
</dbReference>
<dbReference type="Gene3D" id="3.40.190.290">
    <property type="match status" value="1"/>
</dbReference>
<reference evidence="6 7" key="1">
    <citation type="submission" date="2019-07" db="EMBL/GenBank/DDBJ databases">
        <title>Genome sequencing for Ferrovibrio sp. K5.</title>
        <authorList>
            <person name="Park S.-J."/>
        </authorList>
    </citation>
    <scope>NUCLEOTIDE SEQUENCE [LARGE SCALE GENOMIC DNA]</scope>
    <source>
        <strain evidence="6 7">K5</strain>
    </source>
</reference>
<dbReference type="KEGG" id="fer:FNB15_19700"/>
<evidence type="ECO:0000256" key="1">
    <source>
        <dbReference type="ARBA" id="ARBA00009437"/>
    </source>
</evidence>
<dbReference type="InterPro" id="IPR036388">
    <property type="entry name" value="WH-like_DNA-bd_sf"/>
</dbReference>
<dbReference type="Proteomes" id="UP000317496">
    <property type="component" value="Chromosome"/>
</dbReference>
<dbReference type="InterPro" id="IPR036390">
    <property type="entry name" value="WH_DNA-bd_sf"/>
</dbReference>
<dbReference type="EMBL" id="CP041636">
    <property type="protein sequence ID" value="QDO99364.1"/>
    <property type="molecule type" value="Genomic_DNA"/>
</dbReference>
<dbReference type="Gene3D" id="1.10.10.10">
    <property type="entry name" value="Winged helix-like DNA-binding domain superfamily/Winged helix DNA-binding domain"/>
    <property type="match status" value="1"/>
</dbReference>
<dbReference type="GO" id="GO:0003700">
    <property type="term" value="F:DNA-binding transcription factor activity"/>
    <property type="evidence" value="ECO:0007669"/>
    <property type="project" value="InterPro"/>
</dbReference>
<dbReference type="Pfam" id="PF00126">
    <property type="entry name" value="HTH_1"/>
    <property type="match status" value="1"/>
</dbReference>
<keyword evidence="2" id="KW-0805">Transcription regulation</keyword>
<dbReference type="PANTHER" id="PTHR30537:SF1">
    <property type="entry name" value="HTH-TYPE TRANSCRIPTIONAL REGULATOR PGRR"/>
    <property type="match status" value="1"/>
</dbReference>
<protein>
    <submittedName>
        <fullName evidence="6">LysR family transcriptional regulator</fullName>
    </submittedName>
</protein>
<dbReference type="OrthoDB" id="9812435at2"/>
<dbReference type="SUPFAM" id="SSF53850">
    <property type="entry name" value="Periplasmic binding protein-like II"/>
    <property type="match status" value="1"/>
</dbReference>
<proteinExistence type="inferred from homology"/>
<feature type="domain" description="HTH lysR-type" evidence="5">
    <location>
        <begin position="4"/>
        <end position="61"/>
    </location>
</feature>
<gene>
    <name evidence="6" type="ORF">FNB15_19700</name>
</gene>
<keyword evidence="7" id="KW-1185">Reference proteome</keyword>
<evidence type="ECO:0000313" key="6">
    <source>
        <dbReference type="EMBL" id="QDO99364.1"/>
    </source>
</evidence>
<name>A0A516H6F4_9PROT</name>
<keyword evidence="3" id="KW-0238">DNA-binding</keyword>
<organism evidence="6 7">
    <name type="scientific">Ferrovibrio terrae</name>
    <dbReference type="NCBI Taxonomy" id="2594003"/>
    <lineage>
        <taxon>Bacteria</taxon>
        <taxon>Pseudomonadati</taxon>
        <taxon>Pseudomonadota</taxon>
        <taxon>Alphaproteobacteria</taxon>
        <taxon>Rhodospirillales</taxon>
        <taxon>Rhodospirillaceae</taxon>
        <taxon>Ferrovibrio</taxon>
    </lineage>
</organism>
<accession>A0A516H6F4</accession>
<dbReference type="InterPro" id="IPR005119">
    <property type="entry name" value="LysR_subst-bd"/>
</dbReference>